<dbReference type="AlphaFoldDB" id="A0A7S4LB31"/>
<accession>A0A7S4LB31</accession>
<feature type="transmembrane region" description="Helical" evidence="1">
    <location>
        <begin position="73"/>
        <end position="95"/>
    </location>
</feature>
<dbReference type="EMBL" id="HBJA01082453">
    <property type="protein sequence ID" value="CAE0817634.1"/>
    <property type="molecule type" value="Transcribed_RNA"/>
</dbReference>
<keyword evidence="1" id="KW-1133">Transmembrane helix</keyword>
<sequence>MIATATGCWAALHASGEVVWFISQGSLMSSLNIVAKGENLIYVCGIIAAAALAMQVAISQVRHKIRYFRQMHRFFAVVLLLVAAAHWWPFTFFLIPATGVHATSVAIKQFVAQQELPHPATGHTGKALSCATLAATGAIALVWKFRQSYMMSNGAGMWLPFLFPPTALLAGFGAAFGVSFAVIRHGGYQLLPTSPVL</sequence>
<evidence type="ECO:0000256" key="1">
    <source>
        <dbReference type="SAM" id="Phobius"/>
    </source>
</evidence>
<organism evidence="2">
    <name type="scientific">Eutreptiella gymnastica</name>
    <dbReference type="NCBI Taxonomy" id="73025"/>
    <lineage>
        <taxon>Eukaryota</taxon>
        <taxon>Discoba</taxon>
        <taxon>Euglenozoa</taxon>
        <taxon>Euglenida</taxon>
        <taxon>Spirocuta</taxon>
        <taxon>Euglenophyceae</taxon>
        <taxon>Eutreptiales</taxon>
        <taxon>Eutreptiaceae</taxon>
        <taxon>Eutreptiella</taxon>
    </lineage>
</organism>
<evidence type="ECO:0008006" key="3">
    <source>
        <dbReference type="Google" id="ProtNLM"/>
    </source>
</evidence>
<feature type="transmembrane region" description="Helical" evidence="1">
    <location>
        <begin position="40"/>
        <end position="61"/>
    </location>
</feature>
<name>A0A7S4LB31_9EUGL</name>
<gene>
    <name evidence="2" type="ORF">EGYM00163_LOCUS28802</name>
</gene>
<protein>
    <recommendedName>
        <fullName evidence="3">Ferric oxidoreductase domain-containing protein</fullName>
    </recommendedName>
</protein>
<evidence type="ECO:0000313" key="2">
    <source>
        <dbReference type="EMBL" id="CAE0817634.1"/>
    </source>
</evidence>
<keyword evidence="1" id="KW-0472">Membrane</keyword>
<reference evidence="2" key="1">
    <citation type="submission" date="2021-01" db="EMBL/GenBank/DDBJ databases">
        <authorList>
            <person name="Corre E."/>
            <person name="Pelletier E."/>
            <person name="Niang G."/>
            <person name="Scheremetjew M."/>
            <person name="Finn R."/>
            <person name="Kale V."/>
            <person name="Holt S."/>
            <person name="Cochrane G."/>
            <person name="Meng A."/>
            <person name="Brown T."/>
            <person name="Cohen L."/>
        </authorList>
    </citation>
    <scope>NUCLEOTIDE SEQUENCE</scope>
    <source>
        <strain evidence="2">CCMP1594</strain>
    </source>
</reference>
<keyword evidence="1" id="KW-0812">Transmembrane</keyword>
<proteinExistence type="predicted"/>
<feature type="transmembrane region" description="Helical" evidence="1">
    <location>
        <begin position="157"/>
        <end position="183"/>
    </location>
</feature>